<name>A0AAV6JNF4_9ERIC</name>
<keyword evidence="1" id="KW-0479">Metal-binding</keyword>
<comment type="similarity">
    <text evidence="1">Belongs to the FHY3/FAR1 family.</text>
</comment>
<keyword evidence="4" id="KW-1185">Reference proteome</keyword>
<feature type="region of interest" description="Disordered" evidence="2">
    <location>
        <begin position="98"/>
        <end position="120"/>
    </location>
</feature>
<comment type="caution">
    <text evidence="3">The sequence shown here is derived from an EMBL/GenBank/DDBJ whole genome shotgun (WGS) entry which is preliminary data.</text>
</comment>
<proteinExistence type="inferred from homology"/>
<dbReference type="GO" id="GO:0005634">
    <property type="term" value="C:nucleus"/>
    <property type="evidence" value="ECO:0007669"/>
    <property type="project" value="UniProtKB-SubCell"/>
</dbReference>
<comment type="subcellular location">
    <subcellularLocation>
        <location evidence="1">Nucleus</location>
    </subcellularLocation>
</comment>
<comment type="function">
    <text evidence="1">Putative transcription activator involved in regulating light control of development.</text>
</comment>
<evidence type="ECO:0000313" key="4">
    <source>
        <dbReference type="Proteomes" id="UP000823749"/>
    </source>
</evidence>
<evidence type="ECO:0000256" key="2">
    <source>
        <dbReference type="SAM" id="MobiDB-lite"/>
    </source>
</evidence>
<evidence type="ECO:0000313" key="3">
    <source>
        <dbReference type="EMBL" id="KAG5540855.1"/>
    </source>
</evidence>
<dbReference type="InterPro" id="IPR031052">
    <property type="entry name" value="FHY3/FAR1"/>
</dbReference>
<dbReference type="PANTHER" id="PTHR31669:SF283">
    <property type="entry name" value="PROTEIN FAR1-RELATED SEQUENCE"/>
    <property type="match status" value="1"/>
</dbReference>
<protein>
    <recommendedName>
        <fullName evidence="1">Protein FAR1-RELATED SEQUENCE</fullName>
    </recommendedName>
</protein>
<sequence length="120" mass="13985">MVCKHQLFVWHQKGIERVPDKYVLRRWCKNVKRVHTKVRICYDKSSTCNTFNEVADLAEESQEKYDMVMKRVHELKRELMEASVVCESNVISLGDGVIPPKQSTNILDPEGLRRKGRPPC</sequence>
<evidence type="ECO:0000256" key="1">
    <source>
        <dbReference type="RuleBase" id="RU367018"/>
    </source>
</evidence>
<reference evidence="3" key="1">
    <citation type="submission" date="2020-08" db="EMBL/GenBank/DDBJ databases">
        <title>Plant Genome Project.</title>
        <authorList>
            <person name="Zhang R.-G."/>
        </authorList>
    </citation>
    <scope>NUCLEOTIDE SEQUENCE</scope>
    <source>
        <strain evidence="3">WSP0</strain>
        <tissue evidence="3">Leaf</tissue>
    </source>
</reference>
<dbReference type="GO" id="GO:0008270">
    <property type="term" value="F:zinc ion binding"/>
    <property type="evidence" value="ECO:0007669"/>
    <property type="project" value="UniProtKB-UniRule"/>
</dbReference>
<dbReference type="AlphaFoldDB" id="A0AAV6JNF4"/>
<dbReference type="Proteomes" id="UP000823749">
    <property type="component" value="Chromosome 7"/>
</dbReference>
<dbReference type="PANTHER" id="PTHR31669">
    <property type="entry name" value="PROTEIN FAR1-RELATED SEQUENCE 10-RELATED"/>
    <property type="match status" value="1"/>
</dbReference>
<dbReference type="GO" id="GO:0006355">
    <property type="term" value="P:regulation of DNA-templated transcription"/>
    <property type="evidence" value="ECO:0007669"/>
    <property type="project" value="UniProtKB-UniRule"/>
</dbReference>
<keyword evidence="1" id="KW-0539">Nucleus</keyword>
<organism evidence="3 4">
    <name type="scientific">Rhododendron griersonianum</name>
    <dbReference type="NCBI Taxonomy" id="479676"/>
    <lineage>
        <taxon>Eukaryota</taxon>
        <taxon>Viridiplantae</taxon>
        <taxon>Streptophyta</taxon>
        <taxon>Embryophyta</taxon>
        <taxon>Tracheophyta</taxon>
        <taxon>Spermatophyta</taxon>
        <taxon>Magnoliopsida</taxon>
        <taxon>eudicotyledons</taxon>
        <taxon>Gunneridae</taxon>
        <taxon>Pentapetalae</taxon>
        <taxon>asterids</taxon>
        <taxon>Ericales</taxon>
        <taxon>Ericaceae</taxon>
        <taxon>Ericoideae</taxon>
        <taxon>Rhodoreae</taxon>
        <taxon>Rhododendron</taxon>
    </lineage>
</organism>
<keyword evidence="1" id="KW-0863">Zinc-finger</keyword>
<accession>A0AAV6JNF4</accession>
<dbReference type="EMBL" id="JACTNZ010000007">
    <property type="protein sequence ID" value="KAG5540855.1"/>
    <property type="molecule type" value="Genomic_DNA"/>
</dbReference>
<gene>
    <name evidence="3" type="ORF">RHGRI_020932</name>
</gene>
<keyword evidence="1" id="KW-0862">Zinc</keyword>